<feature type="non-terminal residue" evidence="1">
    <location>
        <position position="1"/>
    </location>
</feature>
<comment type="caution">
    <text evidence="1">The sequence shown here is derived from an EMBL/GenBank/DDBJ whole genome shotgun (WGS) entry which is preliminary data.</text>
</comment>
<evidence type="ECO:0000313" key="2">
    <source>
        <dbReference type="Proteomes" id="UP001642484"/>
    </source>
</evidence>
<name>A0ABP0RB97_9DINO</name>
<accession>A0ABP0RB97</accession>
<protein>
    <submittedName>
        <fullName evidence="1">Uncharacterized protein</fullName>
    </submittedName>
</protein>
<reference evidence="1 2" key="1">
    <citation type="submission" date="2024-02" db="EMBL/GenBank/DDBJ databases">
        <authorList>
            <person name="Chen Y."/>
            <person name="Shah S."/>
            <person name="Dougan E. K."/>
            <person name="Thang M."/>
            <person name="Chan C."/>
        </authorList>
    </citation>
    <scope>NUCLEOTIDE SEQUENCE [LARGE SCALE GENOMIC DNA]</scope>
</reference>
<sequence>PTLFPKLVAASSRQEGVEGAGSVGSLGLYRDSFRLLWMGQEITMDLLPLERPQVVRVVAEGGLQVRTVQSLLQLVKATLAQKSHLAFTAGVLCEHCHASGRSWAARHHVIDLSELKDGGPVPCRASARAVTAPWSSWVSQWSPAVDPPVPGRGTVAHTHRLDGALRPWHHRRAPVLCLAHLAEDRGWRL</sequence>
<evidence type="ECO:0000313" key="1">
    <source>
        <dbReference type="EMBL" id="CAK9096412.1"/>
    </source>
</evidence>
<proteinExistence type="predicted"/>
<gene>
    <name evidence="1" type="ORF">CCMP2556_LOCUS45841</name>
</gene>
<keyword evidence="2" id="KW-1185">Reference proteome</keyword>
<organism evidence="1 2">
    <name type="scientific">Durusdinium trenchii</name>
    <dbReference type="NCBI Taxonomy" id="1381693"/>
    <lineage>
        <taxon>Eukaryota</taxon>
        <taxon>Sar</taxon>
        <taxon>Alveolata</taxon>
        <taxon>Dinophyceae</taxon>
        <taxon>Suessiales</taxon>
        <taxon>Symbiodiniaceae</taxon>
        <taxon>Durusdinium</taxon>
    </lineage>
</organism>
<dbReference type="EMBL" id="CAXAMN010025595">
    <property type="protein sequence ID" value="CAK9096412.1"/>
    <property type="molecule type" value="Genomic_DNA"/>
</dbReference>
<dbReference type="Proteomes" id="UP001642484">
    <property type="component" value="Unassembled WGS sequence"/>
</dbReference>